<keyword evidence="2" id="KW-0808">Transferase</keyword>
<dbReference type="CDD" id="cd09274">
    <property type="entry name" value="RNase_HI_RT_Ty3"/>
    <property type="match status" value="1"/>
</dbReference>
<dbReference type="InterPro" id="IPR056924">
    <property type="entry name" value="SH3_Tf2-1"/>
</dbReference>
<dbReference type="FunFam" id="1.10.340.70:FF:000001">
    <property type="entry name" value="Retrovirus-related Pol polyprotein from transposon gypsy-like Protein"/>
    <property type="match status" value="1"/>
</dbReference>
<dbReference type="PROSITE" id="PS50994">
    <property type="entry name" value="INTEGRASE"/>
    <property type="match status" value="1"/>
</dbReference>
<dbReference type="InterPro" id="IPR043502">
    <property type="entry name" value="DNA/RNA_pol_sf"/>
</dbReference>
<evidence type="ECO:0000256" key="4">
    <source>
        <dbReference type="ARBA" id="ARBA00022722"/>
    </source>
</evidence>
<dbReference type="EMBL" id="AWWV01010992">
    <property type="protein sequence ID" value="OMO75693.1"/>
    <property type="molecule type" value="Genomic_DNA"/>
</dbReference>
<keyword evidence="15" id="KW-0511">Multifunctional enzyme</keyword>
<evidence type="ECO:0000256" key="2">
    <source>
        <dbReference type="ARBA" id="ARBA00022679"/>
    </source>
</evidence>
<name>A0A1R3HZB8_COCAP</name>
<evidence type="ECO:0000256" key="5">
    <source>
        <dbReference type="ARBA" id="ARBA00022723"/>
    </source>
</evidence>
<dbReference type="PANTHER" id="PTHR37984:SF5">
    <property type="entry name" value="PROTEIN NYNRIN-LIKE"/>
    <property type="match status" value="1"/>
</dbReference>
<dbReference type="InterPro" id="IPR041588">
    <property type="entry name" value="Integrase_H2C2"/>
</dbReference>
<gene>
    <name evidence="19" type="ORF">CCACVL1_16075</name>
</gene>
<dbReference type="InterPro" id="IPR036397">
    <property type="entry name" value="RNaseH_sf"/>
</dbReference>
<evidence type="ECO:0000256" key="11">
    <source>
        <dbReference type="ARBA" id="ARBA00022918"/>
    </source>
</evidence>
<evidence type="ECO:0000256" key="6">
    <source>
        <dbReference type="ARBA" id="ARBA00022750"/>
    </source>
</evidence>
<evidence type="ECO:0000256" key="12">
    <source>
        <dbReference type="ARBA" id="ARBA00022932"/>
    </source>
</evidence>
<dbReference type="Pfam" id="PF17919">
    <property type="entry name" value="RT_RNaseH_2"/>
    <property type="match status" value="1"/>
</dbReference>
<keyword evidence="6" id="KW-0064">Aspartyl protease</keyword>
<dbReference type="Proteomes" id="UP000188268">
    <property type="component" value="Unassembled WGS sequence"/>
</dbReference>
<protein>
    <submittedName>
        <fullName evidence="19">Reverse transcriptase</fullName>
    </submittedName>
</protein>
<dbReference type="Pfam" id="PF13650">
    <property type="entry name" value="Asp_protease_2"/>
    <property type="match status" value="1"/>
</dbReference>
<dbReference type="CDD" id="cd00024">
    <property type="entry name" value="CD_CSD"/>
    <property type="match status" value="1"/>
</dbReference>
<sequence>MSNESSNDAIERTNEQRLQELEAAMAALKKKVERHTVSHSRGKEIEATQRELSEQVKTLGEETREAIQAFKTDLGEFKEKVSLLVLAMHTDSDEEKVSLAAMYLSGHAKLWWHSKFTEGECPIKIWRSVRDYVKTFSTLMLDIRDMSKKDKMFYFLEGLKPWARTELVRQKVQDLAMAMATAERLNDYNENSTKRKSTPSSNGGCSSLNGRRPAKMGKSSSGGADNRQNSRDLTTTTSSAPTFKAKQPLACFLCNRPHRLKKEPSRGLMYVDMVLNGKATKAMVDMGATDTFITPEEAKQCGLKVDNECGQMKAVNSPASTILWNGEGHPVPSASCLLFLGDRPCLVPATILPRSGKRIISALQFKKGTKRGEPSYIVMPVCKEDGPSGGVPSAVEVVLKEYEDMMPDQLPKMLPPRRGVDHEIELLPGVKPPAKAPYRMAPPELAELRKQLDELLKVGFIRPSKAPFGAPVLFQKKQDGSLQLCVDYRALNKVTVRKKYPIPLISNLFDQLSRAKYFSKLDLRSGYHQVRIIEGDEPKTTCVTRYGAFEFLVMPFGLTNAPTTFCTLMNQVFHDFLDKFMVIYLDDIVVYSSTLEEHLEQGRLRMDMKKVKAIEEWPTPKNVSELRSFLGLANYYRRFVEGYSKRIVVLTELLKKGQGWNWSSNCQEAFENLKKTMMTDPVLALPDIEKPLEVETDASDFALGGVLLQEGHPVAFESRKLNEAERKYTAQEKELLAVVHCLRVWRHYLLGSKFVVRTDNTAVIHFLTQPKLTAKQARWQEMLAEFDYAFEHKSEKTNQVADAFSRMAELAALRRIAPMSASKATSDIRALIKDRLKRDPQASTLMDLTREGKSKFFWVENGLLLTKGPRMYVSKSGDLRQKLMRECHDTPWAGHPRWRRTFDLLQQGYYWPHMREDVRDYTKTCLICQQDKVEKRKQAGLLEPLPIPSRPWESISLDFICSLPKVGDLGSILVVVDRFSKYATFIPAHKHCSAEETARLIFKHVVKYWGVPESIISDRDPRFTGSFWRELFKLLGSELNISRSYHPQTDGQTERFNGLLEEYLRHFVHANQRDWPPLLDVAQLCFNSQKSSSTKKSAFEIVTRQQPRLPHTYVELYRGKSPRAFTFAKEWKQNTEVARAYLEKASKQMKRWADKDRKPQQFQVGDLVLVKLVPEQLRFLRKRDRRLVRKYEGPVKIIARVGKSSYKIKPPSWMKVHPVFHVCNLKPFHADPNDPSHSKATRTAISMKPPSQCRVEEIVADRTSIVRRKPTLEYLVKWEGLGPEELFKGGEQLADCWVVSPVKVCINTPPRAAPLGPRLADLEIDPVPRSILGVSRELKNRERHAELHRTLFGRGVLALMPGQKSCDMENEIEVIDTCT</sequence>
<feature type="domain" description="Integrase catalytic" evidence="18">
    <location>
        <begin position="947"/>
        <end position="1106"/>
    </location>
</feature>
<keyword evidence="20" id="KW-1185">Reference proteome</keyword>
<keyword evidence="11 19" id="KW-0695">RNA-directed DNA polymerase</keyword>
<evidence type="ECO:0000256" key="15">
    <source>
        <dbReference type="ARBA" id="ARBA00023268"/>
    </source>
</evidence>
<keyword evidence="3" id="KW-0548">Nucleotidyltransferase</keyword>
<dbReference type="InterPro" id="IPR021109">
    <property type="entry name" value="Peptidase_aspartic_dom_sf"/>
</dbReference>
<dbReference type="GO" id="GO:0003887">
    <property type="term" value="F:DNA-directed DNA polymerase activity"/>
    <property type="evidence" value="ECO:0007669"/>
    <property type="project" value="UniProtKB-KW"/>
</dbReference>
<dbReference type="SUPFAM" id="SSF53098">
    <property type="entry name" value="Ribonuclease H-like"/>
    <property type="match status" value="1"/>
</dbReference>
<evidence type="ECO:0000256" key="13">
    <source>
        <dbReference type="ARBA" id="ARBA00023125"/>
    </source>
</evidence>
<feature type="compositionally biased region" description="Polar residues" evidence="17">
    <location>
        <begin position="218"/>
        <end position="239"/>
    </location>
</feature>
<dbReference type="Gene3D" id="3.30.70.270">
    <property type="match status" value="2"/>
</dbReference>
<evidence type="ECO:0000256" key="7">
    <source>
        <dbReference type="ARBA" id="ARBA00022759"/>
    </source>
</evidence>
<dbReference type="Pfam" id="PF24626">
    <property type="entry name" value="SH3_Tf2-1"/>
    <property type="match status" value="1"/>
</dbReference>
<dbReference type="InterPro" id="IPR041577">
    <property type="entry name" value="RT_RNaseH_2"/>
</dbReference>
<evidence type="ECO:0000256" key="16">
    <source>
        <dbReference type="SAM" id="Coils"/>
    </source>
</evidence>
<dbReference type="Gene3D" id="3.30.420.10">
    <property type="entry name" value="Ribonuclease H-like superfamily/Ribonuclease H"/>
    <property type="match status" value="2"/>
</dbReference>
<keyword evidence="4" id="KW-0540">Nuclease</keyword>
<dbReference type="InterPro" id="IPR016197">
    <property type="entry name" value="Chromo-like_dom_sf"/>
</dbReference>
<dbReference type="Gene3D" id="1.10.340.70">
    <property type="match status" value="1"/>
</dbReference>
<dbReference type="Pfam" id="PF00078">
    <property type="entry name" value="RVT_1"/>
    <property type="match status" value="1"/>
</dbReference>
<dbReference type="GO" id="GO:0003964">
    <property type="term" value="F:RNA-directed DNA polymerase activity"/>
    <property type="evidence" value="ECO:0007669"/>
    <property type="project" value="UniProtKB-KW"/>
</dbReference>
<dbReference type="GO" id="GO:0004519">
    <property type="term" value="F:endonuclease activity"/>
    <property type="evidence" value="ECO:0007669"/>
    <property type="project" value="UniProtKB-KW"/>
</dbReference>
<dbReference type="Gramene" id="OMO75693">
    <property type="protein sequence ID" value="OMO75693"/>
    <property type="gene ID" value="CCACVL1_16075"/>
</dbReference>
<dbReference type="InterPro" id="IPR000477">
    <property type="entry name" value="RT_dom"/>
</dbReference>
<dbReference type="InterPro" id="IPR001584">
    <property type="entry name" value="Integrase_cat-core"/>
</dbReference>
<dbReference type="SUPFAM" id="SSF50630">
    <property type="entry name" value="Acid proteases"/>
    <property type="match status" value="1"/>
</dbReference>
<dbReference type="InterPro" id="IPR050951">
    <property type="entry name" value="Retrovirus_Pol_polyprotein"/>
</dbReference>
<reference evidence="19 20" key="1">
    <citation type="submission" date="2013-09" db="EMBL/GenBank/DDBJ databases">
        <title>Corchorus capsularis genome sequencing.</title>
        <authorList>
            <person name="Alam M."/>
            <person name="Haque M.S."/>
            <person name="Islam M.S."/>
            <person name="Emdad E.M."/>
            <person name="Islam M.M."/>
            <person name="Ahmed B."/>
            <person name="Halim A."/>
            <person name="Hossen Q.M.M."/>
            <person name="Hossain M.Z."/>
            <person name="Ahmed R."/>
            <person name="Khan M.M."/>
            <person name="Islam R."/>
            <person name="Rashid M.M."/>
            <person name="Khan S.A."/>
            <person name="Rahman M.S."/>
            <person name="Alam M."/>
        </authorList>
    </citation>
    <scope>NUCLEOTIDE SEQUENCE [LARGE SCALE GENOMIC DNA]</scope>
    <source>
        <strain evidence="20">cv. CVL-1</strain>
        <tissue evidence="19">Whole seedling</tissue>
    </source>
</reference>
<dbReference type="InterPro" id="IPR012337">
    <property type="entry name" value="RNaseH-like_sf"/>
</dbReference>
<evidence type="ECO:0000256" key="17">
    <source>
        <dbReference type="SAM" id="MobiDB-lite"/>
    </source>
</evidence>
<keyword evidence="9" id="KW-0460">Magnesium</keyword>
<dbReference type="Gene3D" id="3.10.10.10">
    <property type="entry name" value="HIV Type 1 Reverse Transcriptase, subunit A, domain 1"/>
    <property type="match status" value="1"/>
</dbReference>
<evidence type="ECO:0000256" key="14">
    <source>
        <dbReference type="ARBA" id="ARBA00023172"/>
    </source>
</evidence>
<evidence type="ECO:0000313" key="19">
    <source>
        <dbReference type="EMBL" id="OMO75693.1"/>
    </source>
</evidence>
<evidence type="ECO:0000259" key="18">
    <source>
        <dbReference type="PROSITE" id="PS50994"/>
    </source>
</evidence>
<dbReference type="FunFam" id="3.30.70.270:FF:000020">
    <property type="entry name" value="Transposon Tf2-6 polyprotein-like Protein"/>
    <property type="match status" value="1"/>
</dbReference>
<dbReference type="STRING" id="210143.A0A1R3HZB8"/>
<dbReference type="SUPFAM" id="SSF54160">
    <property type="entry name" value="Chromo domain-like"/>
    <property type="match status" value="1"/>
</dbReference>
<dbReference type="Gene3D" id="2.40.70.10">
    <property type="entry name" value="Acid Proteases"/>
    <property type="match status" value="1"/>
</dbReference>
<keyword evidence="1" id="KW-0645">Protease</keyword>
<keyword evidence="14" id="KW-0233">DNA recombination</keyword>
<feature type="compositionally biased region" description="Polar residues" evidence="17">
    <location>
        <begin position="198"/>
        <end position="209"/>
    </location>
</feature>
<dbReference type="GO" id="GO:0046872">
    <property type="term" value="F:metal ion binding"/>
    <property type="evidence" value="ECO:0007669"/>
    <property type="project" value="UniProtKB-KW"/>
</dbReference>
<dbReference type="Pfam" id="PF17921">
    <property type="entry name" value="Integrase_H2C2"/>
    <property type="match status" value="1"/>
</dbReference>
<dbReference type="OrthoDB" id="1000633at2759"/>
<keyword evidence="5" id="KW-0479">Metal-binding</keyword>
<dbReference type="PANTHER" id="PTHR37984">
    <property type="entry name" value="PROTEIN CBG26694"/>
    <property type="match status" value="1"/>
</dbReference>
<keyword evidence="7" id="KW-0255">Endonuclease</keyword>
<organism evidence="19 20">
    <name type="scientific">Corchorus capsularis</name>
    <name type="common">Jute</name>
    <dbReference type="NCBI Taxonomy" id="210143"/>
    <lineage>
        <taxon>Eukaryota</taxon>
        <taxon>Viridiplantae</taxon>
        <taxon>Streptophyta</taxon>
        <taxon>Embryophyta</taxon>
        <taxon>Tracheophyta</taxon>
        <taxon>Spermatophyta</taxon>
        <taxon>Magnoliopsida</taxon>
        <taxon>eudicotyledons</taxon>
        <taxon>Gunneridae</taxon>
        <taxon>Pentapetalae</taxon>
        <taxon>rosids</taxon>
        <taxon>malvids</taxon>
        <taxon>Malvales</taxon>
        <taxon>Malvaceae</taxon>
        <taxon>Grewioideae</taxon>
        <taxon>Apeibeae</taxon>
        <taxon>Corchorus</taxon>
    </lineage>
</organism>
<evidence type="ECO:0000256" key="1">
    <source>
        <dbReference type="ARBA" id="ARBA00022670"/>
    </source>
</evidence>
<accession>A0A1R3HZB8</accession>
<keyword evidence="10" id="KW-0229">DNA integration</keyword>
<dbReference type="GO" id="GO:0015074">
    <property type="term" value="P:DNA integration"/>
    <property type="evidence" value="ECO:0007669"/>
    <property type="project" value="UniProtKB-KW"/>
</dbReference>
<keyword evidence="16" id="KW-0175">Coiled coil</keyword>
<keyword evidence="8" id="KW-0378">Hydrolase</keyword>
<feature type="region of interest" description="Disordered" evidence="17">
    <location>
        <begin position="186"/>
        <end position="239"/>
    </location>
</feature>
<evidence type="ECO:0000256" key="3">
    <source>
        <dbReference type="ARBA" id="ARBA00022695"/>
    </source>
</evidence>
<keyword evidence="13" id="KW-0238">DNA-binding</keyword>
<dbReference type="GO" id="GO:0006310">
    <property type="term" value="P:DNA recombination"/>
    <property type="evidence" value="ECO:0007669"/>
    <property type="project" value="UniProtKB-KW"/>
</dbReference>
<evidence type="ECO:0000313" key="20">
    <source>
        <dbReference type="Proteomes" id="UP000188268"/>
    </source>
</evidence>
<dbReference type="CDD" id="cd01647">
    <property type="entry name" value="RT_LTR"/>
    <property type="match status" value="1"/>
</dbReference>
<dbReference type="InterPro" id="IPR043128">
    <property type="entry name" value="Rev_trsase/Diguanyl_cyclase"/>
</dbReference>
<dbReference type="GO" id="GO:0003677">
    <property type="term" value="F:DNA binding"/>
    <property type="evidence" value="ECO:0007669"/>
    <property type="project" value="UniProtKB-KW"/>
</dbReference>
<proteinExistence type="predicted"/>
<dbReference type="GO" id="GO:0006508">
    <property type="term" value="P:proteolysis"/>
    <property type="evidence" value="ECO:0007669"/>
    <property type="project" value="UniProtKB-KW"/>
</dbReference>
<comment type="caution">
    <text evidence="19">The sequence shown here is derived from an EMBL/GenBank/DDBJ whole genome shotgun (WGS) entry which is preliminary data.</text>
</comment>
<dbReference type="OMA" id="ERKYTAQ"/>
<evidence type="ECO:0000256" key="8">
    <source>
        <dbReference type="ARBA" id="ARBA00022801"/>
    </source>
</evidence>
<evidence type="ECO:0000256" key="10">
    <source>
        <dbReference type="ARBA" id="ARBA00022908"/>
    </source>
</evidence>
<dbReference type="GO" id="GO:0004190">
    <property type="term" value="F:aspartic-type endopeptidase activity"/>
    <property type="evidence" value="ECO:0007669"/>
    <property type="project" value="UniProtKB-KW"/>
</dbReference>
<feature type="coiled-coil region" evidence="16">
    <location>
        <begin position="11"/>
        <end position="38"/>
    </location>
</feature>
<keyword evidence="12" id="KW-0239">DNA-directed DNA polymerase</keyword>
<evidence type="ECO:0000256" key="9">
    <source>
        <dbReference type="ARBA" id="ARBA00022842"/>
    </source>
</evidence>
<dbReference type="SUPFAM" id="SSF56672">
    <property type="entry name" value="DNA/RNA polymerases"/>
    <property type="match status" value="1"/>
</dbReference>